<accession>A0A4P6UXB2</accession>
<organism evidence="1 2">
    <name type="scientific">Roseitalea porphyridii</name>
    <dbReference type="NCBI Taxonomy" id="1852022"/>
    <lineage>
        <taxon>Bacteria</taxon>
        <taxon>Pseudomonadati</taxon>
        <taxon>Pseudomonadota</taxon>
        <taxon>Alphaproteobacteria</taxon>
        <taxon>Hyphomicrobiales</taxon>
        <taxon>Ahrensiaceae</taxon>
        <taxon>Roseitalea</taxon>
    </lineage>
</organism>
<evidence type="ECO:0000313" key="2">
    <source>
        <dbReference type="Proteomes" id="UP000293719"/>
    </source>
</evidence>
<dbReference type="GeneID" id="90766397"/>
<protein>
    <submittedName>
        <fullName evidence="1">Uncharacterized protein</fullName>
    </submittedName>
</protein>
<dbReference type="KEGG" id="rpod:E0E05_03730"/>
<dbReference type="RefSeq" id="WP_131615501.1">
    <property type="nucleotide sequence ID" value="NZ_CP036532.1"/>
</dbReference>
<dbReference type="EMBL" id="CP036532">
    <property type="protein sequence ID" value="QBK29787.1"/>
    <property type="molecule type" value="Genomic_DNA"/>
</dbReference>
<reference evidence="1 2" key="1">
    <citation type="journal article" date="2017" name="Int. J. Syst. Evol. Microbiol.">
        <title>Roseitalea porphyridii gen. nov., sp. nov., isolated from a red alga, and reclassification of Hoeflea suaedae Chung et al. 2013 as Pseudohoeflea suaedae gen. nov., comb. nov.</title>
        <authorList>
            <person name="Hyeon J.W."/>
            <person name="Jeong S.E."/>
            <person name="Baek K."/>
            <person name="Jeon C.O."/>
        </authorList>
    </citation>
    <scope>NUCLEOTIDE SEQUENCE [LARGE SCALE GENOMIC DNA]</scope>
    <source>
        <strain evidence="1 2">MA7-20</strain>
    </source>
</reference>
<evidence type="ECO:0000313" key="1">
    <source>
        <dbReference type="EMBL" id="QBK29787.1"/>
    </source>
</evidence>
<dbReference type="Proteomes" id="UP000293719">
    <property type="component" value="Chromosome"/>
</dbReference>
<gene>
    <name evidence="1" type="ORF">E0E05_03730</name>
</gene>
<dbReference type="AlphaFoldDB" id="A0A4P6UXB2"/>
<name>A0A4P6UXB2_9HYPH</name>
<sequence>MQGMVMVEALEPENAGLERLSTEPSRKRIASCPRKSHHVPWKINTLTECVMTKRNTLILSILGSIFLLAGCITDTQPFPDGSKPLLDRWTACVFTDFFETNGGETVIPNDALDASFDRCSDHEMAFSTFVYNESFKGKDGIRTKQRKATAELAVKEGKKIIRQGVFRVIGAAQ</sequence>
<keyword evidence="2" id="KW-1185">Reference proteome</keyword>
<proteinExistence type="predicted"/>